<protein>
    <submittedName>
        <fullName evidence="2">Uncharacterized protein</fullName>
    </submittedName>
</protein>
<feature type="compositionally biased region" description="Polar residues" evidence="1">
    <location>
        <begin position="102"/>
        <end position="112"/>
    </location>
</feature>
<evidence type="ECO:0000256" key="1">
    <source>
        <dbReference type="SAM" id="MobiDB-lite"/>
    </source>
</evidence>
<dbReference type="Proteomes" id="UP000767446">
    <property type="component" value="Unassembled WGS sequence"/>
</dbReference>
<comment type="caution">
    <text evidence="2">The sequence shown here is derived from an EMBL/GenBank/DDBJ whole genome shotgun (WGS) entry which is preliminary data.</text>
</comment>
<dbReference type="EMBL" id="JADQBC010000069">
    <property type="protein sequence ID" value="MBR8828416.1"/>
    <property type="molecule type" value="Genomic_DNA"/>
</dbReference>
<gene>
    <name evidence="2" type="ORF">DSM107014_11050</name>
</gene>
<accession>A0A941JSH5</accession>
<feature type="region of interest" description="Disordered" evidence="1">
    <location>
        <begin position="11"/>
        <end position="34"/>
    </location>
</feature>
<reference evidence="2" key="1">
    <citation type="submission" date="2021-02" db="EMBL/GenBank/DDBJ databases">
        <title>Metagenome analyses of Stigonema ocellatum DSM 106950, Chlorogloea purpurea SAG 13.99 and Gomphosphaeria aponina DSM 107014.</title>
        <authorList>
            <person name="Marter P."/>
            <person name="Huang S."/>
        </authorList>
    </citation>
    <scope>NUCLEOTIDE SEQUENCE</scope>
    <source>
        <strain evidence="2">JP213</strain>
    </source>
</reference>
<name>A0A941JSH5_9CHRO</name>
<feature type="region of interest" description="Disordered" evidence="1">
    <location>
        <begin position="62"/>
        <end position="124"/>
    </location>
</feature>
<dbReference type="AlphaFoldDB" id="A0A941JSH5"/>
<feature type="compositionally biased region" description="Low complexity" evidence="1">
    <location>
        <begin position="71"/>
        <end position="101"/>
    </location>
</feature>
<evidence type="ECO:0000313" key="2">
    <source>
        <dbReference type="EMBL" id="MBR8828416.1"/>
    </source>
</evidence>
<proteinExistence type="predicted"/>
<feature type="compositionally biased region" description="Basic and acidic residues" evidence="1">
    <location>
        <begin position="114"/>
        <end position="124"/>
    </location>
</feature>
<organism evidence="2 3">
    <name type="scientific">Gomphosphaeria aponina SAG 52.96 = DSM 107014</name>
    <dbReference type="NCBI Taxonomy" id="1521640"/>
    <lineage>
        <taxon>Bacteria</taxon>
        <taxon>Bacillati</taxon>
        <taxon>Cyanobacteriota</taxon>
        <taxon>Cyanophyceae</taxon>
        <taxon>Oscillatoriophycideae</taxon>
        <taxon>Chroococcales</taxon>
        <taxon>Gomphosphaeriaceae</taxon>
        <taxon>Gomphosphaeria</taxon>
    </lineage>
</organism>
<evidence type="ECO:0000313" key="3">
    <source>
        <dbReference type="Proteomes" id="UP000767446"/>
    </source>
</evidence>
<sequence length="124" mass="13830">MALFGLFGNKTKYVDEPDNDNNGSTDNEESFFLNSDDAKTLGNIEYMRKTITIRRTFPKMKNGKGAEVIKEISSMKIEKSSGSMKTSTPQPQQPAQTPASSNTKPIPSSSNMDVFRKMARELKK</sequence>